<evidence type="ECO:0008006" key="2">
    <source>
        <dbReference type="Google" id="ProtNLM"/>
    </source>
</evidence>
<name>A0A382RWY2_9ZZZZ</name>
<dbReference type="AlphaFoldDB" id="A0A382RWY2"/>
<feature type="non-terminal residue" evidence="1">
    <location>
        <position position="208"/>
    </location>
</feature>
<sequence>MRIVTIRPFRTLHIDWLVVVIILGVCTLTPTGCADEQSKAATNEGATQQESVLLATQGSFAFGGTVVTGDNGDTFHGDHGYVQYQIPPDARQYPLVMWHGGGQFSKTYETTPDGRDGYQNIFLRRGFSTYIIDQPGRGRAGRATTGTTVPDASFGEANLFTIFRLGVWTPPSPPQFFPGVQFPLDQASLDQYFRQITPDTGSYLRPGG</sequence>
<organism evidence="1">
    <name type="scientific">marine metagenome</name>
    <dbReference type="NCBI Taxonomy" id="408172"/>
    <lineage>
        <taxon>unclassified sequences</taxon>
        <taxon>metagenomes</taxon>
        <taxon>ecological metagenomes</taxon>
    </lineage>
</organism>
<protein>
    <recommendedName>
        <fullName evidence="2">AB hydrolase-1 domain-containing protein</fullName>
    </recommendedName>
</protein>
<dbReference type="SUPFAM" id="SSF53474">
    <property type="entry name" value="alpha/beta-Hydrolases"/>
    <property type="match status" value="1"/>
</dbReference>
<evidence type="ECO:0000313" key="1">
    <source>
        <dbReference type="EMBL" id="SVD01428.1"/>
    </source>
</evidence>
<dbReference type="EMBL" id="UINC01124344">
    <property type="protein sequence ID" value="SVD01428.1"/>
    <property type="molecule type" value="Genomic_DNA"/>
</dbReference>
<accession>A0A382RWY2</accession>
<gene>
    <name evidence="1" type="ORF">METZ01_LOCUS354282</name>
</gene>
<dbReference type="InterPro" id="IPR029058">
    <property type="entry name" value="AB_hydrolase_fold"/>
</dbReference>
<dbReference type="Gene3D" id="3.40.50.1820">
    <property type="entry name" value="alpha/beta hydrolase"/>
    <property type="match status" value="1"/>
</dbReference>
<reference evidence="1" key="1">
    <citation type="submission" date="2018-05" db="EMBL/GenBank/DDBJ databases">
        <authorList>
            <person name="Lanie J.A."/>
            <person name="Ng W.-L."/>
            <person name="Kazmierczak K.M."/>
            <person name="Andrzejewski T.M."/>
            <person name="Davidsen T.M."/>
            <person name="Wayne K.J."/>
            <person name="Tettelin H."/>
            <person name="Glass J.I."/>
            <person name="Rusch D."/>
            <person name="Podicherti R."/>
            <person name="Tsui H.-C.T."/>
            <person name="Winkler M.E."/>
        </authorList>
    </citation>
    <scope>NUCLEOTIDE SEQUENCE</scope>
</reference>
<proteinExistence type="predicted"/>